<protein>
    <submittedName>
        <fullName evidence="1">Uncharacterized protein</fullName>
    </submittedName>
</protein>
<comment type="caution">
    <text evidence="1">The sequence shown here is derived from an EMBL/GenBank/DDBJ whole genome shotgun (WGS) entry which is preliminary data.</text>
</comment>
<dbReference type="Proteomes" id="UP000176336">
    <property type="component" value="Unassembled WGS sequence"/>
</dbReference>
<reference evidence="1 2" key="1">
    <citation type="journal article" date="2016" name="Nat. Commun.">
        <title>Thousands of microbial genomes shed light on interconnected biogeochemical processes in an aquifer system.</title>
        <authorList>
            <person name="Anantharaman K."/>
            <person name="Brown C.T."/>
            <person name="Hug L.A."/>
            <person name="Sharon I."/>
            <person name="Castelle C.J."/>
            <person name="Probst A.J."/>
            <person name="Thomas B.C."/>
            <person name="Singh A."/>
            <person name="Wilkins M.J."/>
            <person name="Karaoz U."/>
            <person name="Brodie E.L."/>
            <person name="Williams K.H."/>
            <person name="Hubbard S.S."/>
            <person name="Banfield J.F."/>
        </authorList>
    </citation>
    <scope>NUCLEOTIDE SEQUENCE [LARGE SCALE GENOMIC DNA]</scope>
</reference>
<organism evidence="1 2">
    <name type="scientific">Candidatus Daviesbacteria bacterium RIFCSPHIGHO2_01_FULL_41_23</name>
    <dbReference type="NCBI Taxonomy" id="1797764"/>
    <lineage>
        <taxon>Bacteria</taxon>
        <taxon>Candidatus Daviesiibacteriota</taxon>
    </lineage>
</organism>
<proteinExistence type="predicted"/>
<dbReference type="EMBL" id="MFCR01000003">
    <property type="protein sequence ID" value="OGE19242.1"/>
    <property type="molecule type" value="Genomic_DNA"/>
</dbReference>
<sequence length="90" mass="10190">MNYRTPEMPSCRYLDPSRGKRRLPYVYFDPLTQLELPCEGLVNDEIMGYTEGVAPENATALVPLKGCLNQRAIELCPRGLPKVVPQELRP</sequence>
<gene>
    <name evidence="1" type="ORF">A2871_00080</name>
</gene>
<evidence type="ECO:0000313" key="1">
    <source>
        <dbReference type="EMBL" id="OGE19242.1"/>
    </source>
</evidence>
<name>A0A1F5ISA9_9BACT</name>
<evidence type="ECO:0000313" key="2">
    <source>
        <dbReference type="Proteomes" id="UP000176336"/>
    </source>
</evidence>
<dbReference type="AlphaFoldDB" id="A0A1F5ISA9"/>
<accession>A0A1F5ISA9</accession>